<dbReference type="VEuPathDB" id="VectorBase:ISCP_028325"/>
<reference evidence="2" key="2">
    <citation type="submission" date="2020-05" db="UniProtKB">
        <authorList>
            <consortium name="EnsemblMetazoa"/>
        </authorList>
    </citation>
    <scope>IDENTIFICATION</scope>
    <source>
        <strain evidence="2">wikel</strain>
    </source>
</reference>
<dbReference type="InParanoid" id="B7Q2U3"/>
<organism>
    <name type="scientific">Ixodes scapularis</name>
    <name type="common">Black-legged tick</name>
    <name type="synonym">Deer tick</name>
    <dbReference type="NCBI Taxonomy" id="6945"/>
    <lineage>
        <taxon>Eukaryota</taxon>
        <taxon>Metazoa</taxon>
        <taxon>Ecdysozoa</taxon>
        <taxon>Arthropoda</taxon>
        <taxon>Chelicerata</taxon>
        <taxon>Arachnida</taxon>
        <taxon>Acari</taxon>
        <taxon>Parasitiformes</taxon>
        <taxon>Ixodida</taxon>
        <taxon>Ixodoidea</taxon>
        <taxon>Ixodidae</taxon>
        <taxon>Ixodinae</taxon>
        <taxon>Ixodes</taxon>
    </lineage>
</organism>
<name>B7Q2U3_IXOSC</name>
<proteinExistence type="predicted"/>
<protein>
    <submittedName>
        <fullName evidence="1 2">Uncharacterized protein</fullName>
    </submittedName>
</protein>
<dbReference type="EMBL" id="ABJB010301912">
    <property type="status" value="NOT_ANNOTATED_CDS"/>
    <property type="molecule type" value="Genomic_DNA"/>
</dbReference>
<evidence type="ECO:0000313" key="1">
    <source>
        <dbReference type="EMBL" id="EEC13165.1"/>
    </source>
</evidence>
<dbReference type="Proteomes" id="UP000001555">
    <property type="component" value="Unassembled WGS sequence"/>
</dbReference>
<dbReference type="PaxDb" id="6945-B7Q2U3"/>
<dbReference type="HOGENOM" id="CLU_2963348_0_0_1"/>
<dbReference type="AlphaFoldDB" id="B7Q2U3"/>
<sequence length="59" mass="6684">MYSTLRECLLAHIEENRPEADISTSPSALEELCNMTNLARLPDIQRDADADKVHTRVTK</sequence>
<evidence type="ECO:0000313" key="2">
    <source>
        <dbReference type="EnsemblMetazoa" id="ISCW009576-PA"/>
    </source>
</evidence>
<dbReference type="VEuPathDB" id="VectorBase:ISCW009576"/>
<dbReference type="OrthoDB" id="6477416at2759"/>
<reference evidence="1 3" key="1">
    <citation type="submission" date="2008-03" db="EMBL/GenBank/DDBJ databases">
        <title>Annotation of Ixodes scapularis.</title>
        <authorList>
            <consortium name="Ixodes scapularis Genome Project Consortium"/>
            <person name="Caler E."/>
            <person name="Hannick L.I."/>
            <person name="Bidwell S."/>
            <person name="Joardar V."/>
            <person name="Thiagarajan M."/>
            <person name="Amedeo P."/>
            <person name="Galinsky K.J."/>
            <person name="Schobel S."/>
            <person name="Inman J."/>
            <person name="Hostetler J."/>
            <person name="Miller J."/>
            <person name="Hammond M."/>
            <person name="Megy K."/>
            <person name="Lawson D."/>
            <person name="Kodira C."/>
            <person name="Sutton G."/>
            <person name="Meyer J."/>
            <person name="Hill C.A."/>
            <person name="Birren B."/>
            <person name="Nene V."/>
            <person name="Collins F."/>
            <person name="Alarcon-Chaidez F."/>
            <person name="Wikel S."/>
            <person name="Strausberg R."/>
        </authorList>
    </citation>
    <scope>NUCLEOTIDE SEQUENCE [LARGE SCALE GENOMIC DNA]</scope>
    <source>
        <strain evidence="3">Wikel</strain>
        <strain evidence="1">Wikel colony</strain>
    </source>
</reference>
<evidence type="ECO:0000313" key="3">
    <source>
        <dbReference type="Proteomes" id="UP000001555"/>
    </source>
</evidence>
<gene>
    <name evidence="1" type="ORF">IscW_ISCW009576</name>
</gene>
<dbReference type="EMBL" id="DS845774">
    <property type="protein sequence ID" value="EEC13165.1"/>
    <property type="molecule type" value="Genomic_DNA"/>
</dbReference>
<dbReference type="EnsemblMetazoa" id="ISCW009576-RA">
    <property type="protein sequence ID" value="ISCW009576-PA"/>
    <property type="gene ID" value="ISCW009576"/>
</dbReference>
<keyword evidence="3" id="KW-1185">Reference proteome</keyword>
<accession>B7Q2U3</accession>